<keyword evidence="5 9" id="KW-0812">Transmembrane</keyword>
<protein>
    <submittedName>
        <fullName evidence="10">ECF transporter S component</fullName>
    </submittedName>
</protein>
<feature type="transmembrane region" description="Helical" evidence="9">
    <location>
        <begin position="127"/>
        <end position="150"/>
    </location>
</feature>
<keyword evidence="7 9" id="KW-0472">Membrane</keyword>
<accession>A0ABZ1BXP3</accession>
<organism evidence="10 11">
    <name type="scientific">Carboxydichorda subterranea</name>
    <dbReference type="NCBI Taxonomy" id="3109565"/>
    <lineage>
        <taxon>Bacteria</taxon>
        <taxon>Bacillati</taxon>
        <taxon>Bacillota</taxon>
        <taxon>Limnochordia</taxon>
        <taxon>Limnochordales</taxon>
        <taxon>Geochordaceae</taxon>
        <taxon>Carboxydichorda</taxon>
    </lineage>
</organism>
<evidence type="ECO:0000256" key="2">
    <source>
        <dbReference type="ARBA" id="ARBA00005540"/>
    </source>
</evidence>
<comment type="subcellular location">
    <subcellularLocation>
        <location evidence="1">Cell membrane</location>
        <topology evidence="1">Multi-pass membrane protein</topology>
    </subcellularLocation>
</comment>
<gene>
    <name evidence="10" type="ORF">U7230_00245</name>
</gene>
<comment type="similarity">
    <text evidence="2">Belongs to the prokaryotic riboflavin transporter (P-RFT) (TC 2.A.87) family.</text>
</comment>
<evidence type="ECO:0000256" key="5">
    <source>
        <dbReference type="ARBA" id="ARBA00022692"/>
    </source>
</evidence>
<evidence type="ECO:0000313" key="10">
    <source>
        <dbReference type="EMBL" id="WRP17483.1"/>
    </source>
</evidence>
<evidence type="ECO:0000256" key="1">
    <source>
        <dbReference type="ARBA" id="ARBA00004651"/>
    </source>
</evidence>
<proteinExistence type="inferred from homology"/>
<dbReference type="Pfam" id="PF12822">
    <property type="entry name" value="ECF_trnsprt"/>
    <property type="match status" value="1"/>
</dbReference>
<keyword evidence="6 9" id="KW-1133">Transmembrane helix</keyword>
<evidence type="ECO:0000256" key="3">
    <source>
        <dbReference type="ARBA" id="ARBA00022448"/>
    </source>
</evidence>
<evidence type="ECO:0000256" key="4">
    <source>
        <dbReference type="ARBA" id="ARBA00022475"/>
    </source>
</evidence>
<dbReference type="EMBL" id="CP141615">
    <property type="protein sequence ID" value="WRP17483.1"/>
    <property type="molecule type" value="Genomic_DNA"/>
</dbReference>
<sequence length="205" mass="20729">MGACPRDIQEPEGVPAGRQGGSREGGWVRSLASSGLLAAISLVLALYVHFPLLPVAPYLLYDPSDIPVILAGLWLGPGWVLPISAVVALALGATAGGGAVGVVSRLVGSAALGVAAAVAFHRGGRRIGFAGMVAVAAYTAAEVLLTLLLVPLFMGGSLDDAVALLLPVVVPFNLLKGGINFALCSVIARQLTKTPAGFSLGRRAD</sequence>
<evidence type="ECO:0000256" key="6">
    <source>
        <dbReference type="ARBA" id="ARBA00022989"/>
    </source>
</evidence>
<evidence type="ECO:0000256" key="7">
    <source>
        <dbReference type="ARBA" id="ARBA00023136"/>
    </source>
</evidence>
<keyword evidence="3" id="KW-0813">Transport</keyword>
<dbReference type="InterPro" id="IPR024529">
    <property type="entry name" value="ECF_trnsprt_substrate-spec"/>
</dbReference>
<dbReference type="PANTHER" id="PTHR38438:SF1">
    <property type="entry name" value="RIBOFLAVIN TRANSPORTER RIBU"/>
    <property type="match status" value="1"/>
</dbReference>
<feature type="transmembrane region" description="Helical" evidence="9">
    <location>
        <begin position="162"/>
        <end position="183"/>
    </location>
</feature>
<dbReference type="Gene3D" id="1.10.1760.20">
    <property type="match status" value="1"/>
</dbReference>
<evidence type="ECO:0000313" key="11">
    <source>
        <dbReference type="Proteomes" id="UP001332192"/>
    </source>
</evidence>
<dbReference type="RefSeq" id="WP_324716753.1">
    <property type="nucleotide sequence ID" value="NZ_CP141615.1"/>
</dbReference>
<feature type="transmembrane region" description="Helical" evidence="9">
    <location>
        <begin position="99"/>
        <end position="120"/>
    </location>
</feature>
<evidence type="ECO:0000256" key="8">
    <source>
        <dbReference type="SAM" id="MobiDB-lite"/>
    </source>
</evidence>
<dbReference type="Proteomes" id="UP001332192">
    <property type="component" value="Chromosome"/>
</dbReference>
<feature type="region of interest" description="Disordered" evidence="8">
    <location>
        <begin position="1"/>
        <end position="23"/>
    </location>
</feature>
<keyword evidence="11" id="KW-1185">Reference proteome</keyword>
<dbReference type="PANTHER" id="PTHR38438">
    <property type="entry name" value="RIBOFLAVIN TRANSPORTER RIBU"/>
    <property type="match status" value="1"/>
</dbReference>
<dbReference type="InterPro" id="IPR025720">
    <property type="entry name" value="RibU"/>
</dbReference>
<keyword evidence="4" id="KW-1003">Cell membrane</keyword>
<reference evidence="10 11" key="1">
    <citation type="journal article" date="2024" name="Front. Microbiol.">
        <title>Novel thermophilic genera Geochorda gen. nov. and Carboxydochorda gen. nov. from the deep terrestrial subsurface reveal the ecophysiological diversity in the class Limnochordia.</title>
        <authorList>
            <person name="Karnachuk O.V."/>
            <person name="Lukina A.P."/>
            <person name="Avakyan M.R."/>
            <person name="Kadnikov V.V."/>
            <person name="Begmatov S."/>
            <person name="Beletsky A.V."/>
            <person name="Vlasova K.G."/>
            <person name="Novikov A.A."/>
            <person name="Shcherbakova V.A."/>
            <person name="Mardanov A.V."/>
            <person name="Ravin N.V."/>
        </authorList>
    </citation>
    <scope>NUCLEOTIDE SEQUENCE [LARGE SCALE GENOMIC DNA]</scope>
    <source>
        <strain evidence="10 11">L945</strain>
    </source>
</reference>
<feature type="transmembrane region" description="Helical" evidence="9">
    <location>
        <begin position="36"/>
        <end position="61"/>
    </location>
</feature>
<feature type="transmembrane region" description="Helical" evidence="9">
    <location>
        <begin position="68"/>
        <end position="93"/>
    </location>
</feature>
<evidence type="ECO:0000256" key="9">
    <source>
        <dbReference type="SAM" id="Phobius"/>
    </source>
</evidence>
<name>A0ABZ1BXP3_9FIRM</name>